<keyword evidence="4 6" id="KW-0808">Transferase</keyword>
<dbReference type="InterPro" id="IPR004498">
    <property type="entry name" value="Ribosomal_PrmA_MeTrfase"/>
</dbReference>
<dbReference type="AlphaFoldDB" id="A0A2S8SPC0"/>
<keyword evidence="8" id="KW-1185">Reference proteome</keyword>
<dbReference type="HAMAP" id="MF_00735">
    <property type="entry name" value="Methyltr_PrmA"/>
    <property type="match status" value="1"/>
</dbReference>
<organism evidence="7 8">
    <name type="scientific">Abditibacterium utsteinense</name>
    <dbReference type="NCBI Taxonomy" id="1960156"/>
    <lineage>
        <taxon>Bacteria</taxon>
        <taxon>Pseudomonadati</taxon>
        <taxon>Abditibacteriota</taxon>
        <taxon>Abditibacteriia</taxon>
        <taxon>Abditibacteriales</taxon>
        <taxon>Abditibacteriaceae</taxon>
        <taxon>Abditibacterium</taxon>
    </lineage>
</organism>
<dbReference type="GO" id="GO:0005840">
    <property type="term" value="C:ribosome"/>
    <property type="evidence" value="ECO:0007669"/>
    <property type="project" value="UniProtKB-KW"/>
</dbReference>
<comment type="caution">
    <text evidence="7">The sequence shown here is derived from an EMBL/GenBank/DDBJ whole genome shotgun (WGS) entry which is preliminary data.</text>
</comment>
<evidence type="ECO:0000256" key="1">
    <source>
        <dbReference type="ARBA" id="ARBA00009741"/>
    </source>
</evidence>
<dbReference type="InterPro" id="IPR050078">
    <property type="entry name" value="Ribosomal_L11_MeTrfase_PrmA"/>
</dbReference>
<dbReference type="PANTHER" id="PTHR43648">
    <property type="entry name" value="ELECTRON TRANSFER FLAVOPROTEIN BETA SUBUNIT LYSINE METHYLTRANSFERASE"/>
    <property type="match status" value="1"/>
</dbReference>
<accession>A0A2S8SPC0</accession>
<comment type="catalytic activity">
    <reaction evidence="6">
        <text>L-lysyl-[protein] + 3 S-adenosyl-L-methionine = N(6),N(6),N(6)-trimethyl-L-lysyl-[protein] + 3 S-adenosyl-L-homocysteine + 3 H(+)</text>
        <dbReference type="Rhea" id="RHEA:54192"/>
        <dbReference type="Rhea" id="RHEA-COMP:9752"/>
        <dbReference type="Rhea" id="RHEA-COMP:13826"/>
        <dbReference type="ChEBI" id="CHEBI:15378"/>
        <dbReference type="ChEBI" id="CHEBI:29969"/>
        <dbReference type="ChEBI" id="CHEBI:57856"/>
        <dbReference type="ChEBI" id="CHEBI:59789"/>
        <dbReference type="ChEBI" id="CHEBI:61961"/>
    </reaction>
</comment>
<dbReference type="Proteomes" id="UP000237684">
    <property type="component" value="Unassembled WGS sequence"/>
</dbReference>
<dbReference type="RefSeq" id="WP_106381217.1">
    <property type="nucleotide sequence ID" value="NZ_NIGF01000026.1"/>
</dbReference>
<evidence type="ECO:0000256" key="2">
    <source>
        <dbReference type="ARBA" id="ARBA00022490"/>
    </source>
</evidence>
<dbReference type="NCBIfam" id="TIGR00406">
    <property type="entry name" value="prmA"/>
    <property type="match status" value="1"/>
</dbReference>
<dbReference type="GO" id="GO:0032259">
    <property type="term" value="P:methylation"/>
    <property type="evidence" value="ECO:0007669"/>
    <property type="project" value="UniProtKB-KW"/>
</dbReference>
<evidence type="ECO:0000313" key="7">
    <source>
        <dbReference type="EMBL" id="PQV62638.1"/>
    </source>
</evidence>
<comment type="similarity">
    <text evidence="1 6">Belongs to the methyltransferase superfamily. PrmA family.</text>
</comment>
<dbReference type="GO" id="GO:0016279">
    <property type="term" value="F:protein-lysine N-methyltransferase activity"/>
    <property type="evidence" value="ECO:0007669"/>
    <property type="project" value="RHEA"/>
</dbReference>
<feature type="binding site" evidence="6">
    <location>
        <position position="156"/>
    </location>
    <ligand>
        <name>S-adenosyl-L-methionine</name>
        <dbReference type="ChEBI" id="CHEBI:59789"/>
    </ligand>
</feature>
<feature type="binding site" evidence="6">
    <location>
        <position position="239"/>
    </location>
    <ligand>
        <name>S-adenosyl-L-methionine</name>
        <dbReference type="ChEBI" id="CHEBI:59789"/>
    </ligand>
</feature>
<dbReference type="FunCoup" id="A0A2S8SPC0">
    <property type="interactions" value="280"/>
</dbReference>
<evidence type="ECO:0000256" key="6">
    <source>
        <dbReference type="HAMAP-Rule" id="MF_00735"/>
    </source>
</evidence>
<name>A0A2S8SPC0_9BACT</name>
<keyword evidence="5 6" id="KW-0949">S-adenosyl-L-methionine</keyword>
<dbReference type="InParanoid" id="A0A2S8SPC0"/>
<dbReference type="EC" id="2.1.1.-" evidence="6"/>
<keyword evidence="3 6" id="KW-0489">Methyltransferase</keyword>
<dbReference type="OrthoDB" id="9785995at2"/>
<dbReference type="EMBL" id="NIGF01000026">
    <property type="protein sequence ID" value="PQV62638.1"/>
    <property type="molecule type" value="Genomic_DNA"/>
</dbReference>
<keyword evidence="2 6" id="KW-0963">Cytoplasm</keyword>
<protein>
    <recommendedName>
        <fullName evidence="6">Ribosomal protein L11 methyltransferase</fullName>
        <shortName evidence="6">L11 Mtase</shortName>
        <ecNumber evidence="6">2.1.1.-</ecNumber>
    </recommendedName>
</protein>
<keyword evidence="7" id="KW-0689">Ribosomal protein</keyword>
<comment type="subcellular location">
    <subcellularLocation>
        <location evidence="6">Cytoplasm</location>
    </subcellularLocation>
</comment>
<dbReference type="PANTHER" id="PTHR43648:SF1">
    <property type="entry name" value="ELECTRON TRANSFER FLAVOPROTEIN BETA SUBUNIT LYSINE METHYLTRANSFERASE"/>
    <property type="match status" value="1"/>
</dbReference>
<dbReference type="Pfam" id="PF06325">
    <property type="entry name" value="PrmA"/>
    <property type="match status" value="1"/>
</dbReference>
<feature type="binding site" evidence="6">
    <location>
        <position position="198"/>
    </location>
    <ligand>
        <name>S-adenosyl-L-methionine</name>
        <dbReference type="ChEBI" id="CHEBI:59789"/>
    </ligand>
</feature>
<dbReference type="Gene3D" id="3.40.50.150">
    <property type="entry name" value="Vaccinia Virus protein VP39"/>
    <property type="match status" value="1"/>
</dbReference>
<feature type="binding site" evidence="6">
    <location>
        <position position="177"/>
    </location>
    <ligand>
        <name>S-adenosyl-L-methionine</name>
        <dbReference type="ChEBI" id="CHEBI:59789"/>
    </ligand>
</feature>
<dbReference type="CDD" id="cd02440">
    <property type="entry name" value="AdoMet_MTases"/>
    <property type="match status" value="1"/>
</dbReference>
<proteinExistence type="inferred from homology"/>
<evidence type="ECO:0000256" key="3">
    <source>
        <dbReference type="ARBA" id="ARBA00022603"/>
    </source>
</evidence>
<gene>
    <name evidence="6" type="primary">prmA</name>
    <name evidence="7" type="ORF">B1R32_12622</name>
</gene>
<dbReference type="SUPFAM" id="SSF53335">
    <property type="entry name" value="S-adenosyl-L-methionine-dependent methyltransferases"/>
    <property type="match status" value="1"/>
</dbReference>
<dbReference type="PIRSF" id="PIRSF000401">
    <property type="entry name" value="RPL11_MTase"/>
    <property type="match status" value="1"/>
</dbReference>
<evidence type="ECO:0000313" key="8">
    <source>
        <dbReference type="Proteomes" id="UP000237684"/>
    </source>
</evidence>
<evidence type="ECO:0000256" key="4">
    <source>
        <dbReference type="ARBA" id="ARBA00022679"/>
    </source>
</evidence>
<evidence type="ECO:0000256" key="5">
    <source>
        <dbReference type="ARBA" id="ARBA00022691"/>
    </source>
</evidence>
<keyword evidence="7" id="KW-0687">Ribonucleoprotein</keyword>
<reference evidence="7 8" key="1">
    <citation type="journal article" date="2018" name="Syst. Appl. Microbiol.">
        <title>Abditibacterium utsteinense sp. nov., the first cultivated member of candidate phylum FBP, isolated from ice-free Antarctic soil samples.</title>
        <authorList>
            <person name="Tahon G."/>
            <person name="Tytgat B."/>
            <person name="Lebbe L."/>
            <person name="Carlier A."/>
            <person name="Willems A."/>
        </authorList>
    </citation>
    <scope>NUCLEOTIDE SEQUENCE [LARGE SCALE GENOMIC DNA]</scope>
    <source>
        <strain evidence="7 8">LMG 29911</strain>
    </source>
</reference>
<comment type="function">
    <text evidence="6">Methylates ribosomal protein L11.</text>
</comment>
<sequence>MTSTETVTPTVNPQDEKWLLCRLTCLPEDAENCADWLIGNGSEGVQIEDTRIKFDQSEDATLESKEEVVVTGYVRGSLEIGIELQENWLEAEIDAVLEIEPVEAKDWANEWRENFPPLEIGPFLVTPTWENLAPSQKIIIRLDPGLAFGTGQHPTTRMCLELLAQTVQSGQRVLDVGCGSGILSVAAAKLGAIVTGSDLDPWCVEATLQNAQLNEVEIEVHGDADLGWMKAPFPFVIANLMSDLLIRLAPELSRVTEIGGTLVVSGISAPRASEVESALQKAGFKSQLKREMDGETRAEGDSSWTETWAAFVFERVNLND</sequence>
<dbReference type="InterPro" id="IPR029063">
    <property type="entry name" value="SAM-dependent_MTases_sf"/>
</dbReference>
<dbReference type="GO" id="GO:0005737">
    <property type="term" value="C:cytoplasm"/>
    <property type="evidence" value="ECO:0007669"/>
    <property type="project" value="UniProtKB-SubCell"/>
</dbReference>